<protein>
    <recommendedName>
        <fullName evidence="1">Tubby C-terminal domain-containing protein</fullName>
    </recommendedName>
</protein>
<dbReference type="EMBL" id="CP106877">
    <property type="protein sequence ID" value="WAA11946.1"/>
    <property type="molecule type" value="Genomic_DNA"/>
</dbReference>
<name>A0A9E8LYK7_9BACI</name>
<evidence type="ECO:0000313" key="3">
    <source>
        <dbReference type="Proteomes" id="UP001164726"/>
    </source>
</evidence>
<keyword evidence="3" id="KW-1185">Reference proteome</keyword>
<reference evidence="2" key="1">
    <citation type="submission" date="2022-09" db="EMBL/GenBank/DDBJ databases">
        <title>Complete Genomes of Fervidibacillus albus and Fervidibacillus halotolerans isolated from tidal flat sediments.</title>
        <authorList>
            <person name="Kwon K.K."/>
            <person name="Yang S.-H."/>
            <person name="Park M.J."/>
            <person name="Oh H.-M."/>
        </authorList>
    </citation>
    <scope>NUCLEOTIDE SEQUENCE</scope>
    <source>
        <strain evidence="2">MEBiC13594</strain>
    </source>
</reference>
<dbReference type="RefSeq" id="WP_275420073.1">
    <property type="nucleotide sequence ID" value="NZ_CP106877.1"/>
</dbReference>
<gene>
    <name evidence="2" type="ORF">OE105_10190</name>
</gene>
<dbReference type="Pfam" id="PF23728">
    <property type="entry name" value="Tubby_C_like"/>
    <property type="match status" value="1"/>
</dbReference>
<dbReference type="KEGG" id="fhl:OE105_10190"/>
<evidence type="ECO:0000313" key="2">
    <source>
        <dbReference type="EMBL" id="WAA11946.1"/>
    </source>
</evidence>
<dbReference type="Proteomes" id="UP001164726">
    <property type="component" value="Chromosome"/>
</dbReference>
<dbReference type="AlphaFoldDB" id="A0A9E8LYK7"/>
<dbReference type="InterPro" id="IPR056944">
    <property type="entry name" value="Tubby_C-like"/>
</dbReference>
<organism evidence="2 3">
    <name type="scientific">Fervidibacillus halotolerans</name>
    <dbReference type="NCBI Taxonomy" id="2980027"/>
    <lineage>
        <taxon>Bacteria</taxon>
        <taxon>Bacillati</taxon>
        <taxon>Bacillota</taxon>
        <taxon>Bacilli</taxon>
        <taxon>Bacillales</taxon>
        <taxon>Bacillaceae</taxon>
        <taxon>Fervidibacillus</taxon>
    </lineage>
</organism>
<accession>A0A9E8LYK7</accession>
<feature type="domain" description="Tubby C-terminal" evidence="1">
    <location>
        <begin position="4"/>
        <end position="186"/>
    </location>
</feature>
<sequence>MRKYTLIFHFYNKSRKPVIIYNSKGEMIGYTQRFRKNRWLEIFFECLNYINISLGRGNGPFSNVITKDIHGNVRCKITVNNDCVRRQTWSSEKIDLNNQKITFGLYDKYSPDVGSMRRFEYEINGEKIIFKVENDKGVFRNSNQEILAEVIADRNKIFNKKYHVLLYSNDADVFEFCSIVHVYFLFD</sequence>
<proteinExistence type="predicted"/>
<evidence type="ECO:0000259" key="1">
    <source>
        <dbReference type="Pfam" id="PF23728"/>
    </source>
</evidence>